<dbReference type="EnsemblMetazoa" id="XM_001601289">
    <property type="protein sequence ID" value="XP_001601339"/>
    <property type="gene ID" value="LOC100116980"/>
</dbReference>
<reference evidence="5" key="1">
    <citation type="submission" date="2021-01" db="UniProtKB">
        <authorList>
            <consortium name="EnsemblMetazoa"/>
        </authorList>
    </citation>
    <scope>IDENTIFICATION</scope>
</reference>
<evidence type="ECO:0000256" key="2">
    <source>
        <dbReference type="ARBA" id="ARBA00022737"/>
    </source>
</evidence>
<dbReference type="KEGG" id="nvi:100116980"/>
<dbReference type="SMART" id="SM00181">
    <property type="entry name" value="EGF"/>
    <property type="match status" value="2"/>
</dbReference>
<dbReference type="InterPro" id="IPR050778">
    <property type="entry name" value="Cueball_EGF_LRP_Nidogen"/>
</dbReference>
<dbReference type="OrthoDB" id="9990982at2759"/>
<dbReference type="SMR" id="A0A7M7GBW2"/>
<dbReference type="GO" id="GO:0042813">
    <property type="term" value="F:Wnt receptor activity"/>
    <property type="evidence" value="ECO:0007669"/>
    <property type="project" value="TreeGrafter"/>
</dbReference>
<feature type="domain" description="EGF-like" evidence="4">
    <location>
        <begin position="320"/>
        <end position="362"/>
    </location>
</feature>
<keyword evidence="1" id="KW-0245">EGF-like domain</keyword>
<dbReference type="GO" id="GO:0005886">
    <property type="term" value="C:plasma membrane"/>
    <property type="evidence" value="ECO:0007669"/>
    <property type="project" value="TreeGrafter"/>
</dbReference>
<dbReference type="Gene3D" id="2.120.10.30">
    <property type="entry name" value="TolB, C-terminal domain"/>
    <property type="match status" value="2"/>
</dbReference>
<dbReference type="InterPro" id="IPR011042">
    <property type="entry name" value="6-blade_b-propeller_TolB-like"/>
</dbReference>
<keyword evidence="2" id="KW-0677">Repeat</keyword>
<protein>
    <recommendedName>
        <fullName evidence="4">EGF-like domain-containing protein</fullName>
    </recommendedName>
</protein>
<feature type="domain" description="EGF-like" evidence="4">
    <location>
        <begin position="656"/>
        <end position="699"/>
    </location>
</feature>
<organism evidence="5 6">
    <name type="scientific">Nasonia vitripennis</name>
    <name type="common">Parasitic wasp</name>
    <dbReference type="NCBI Taxonomy" id="7425"/>
    <lineage>
        <taxon>Eukaryota</taxon>
        <taxon>Metazoa</taxon>
        <taxon>Ecdysozoa</taxon>
        <taxon>Arthropoda</taxon>
        <taxon>Hexapoda</taxon>
        <taxon>Insecta</taxon>
        <taxon>Pterygota</taxon>
        <taxon>Neoptera</taxon>
        <taxon>Endopterygota</taxon>
        <taxon>Hymenoptera</taxon>
        <taxon>Apocrita</taxon>
        <taxon>Proctotrupomorpha</taxon>
        <taxon>Chalcidoidea</taxon>
        <taxon>Pteromalidae</taxon>
        <taxon>Pteromalinae</taxon>
        <taxon>Nasonia</taxon>
    </lineage>
</organism>
<dbReference type="GO" id="GO:0017147">
    <property type="term" value="F:Wnt-protein binding"/>
    <property type="evidence" value="ECO:0007669"/>
    <property type="project" value="TreeGrafter"/>
</dbReference>
<evidence type="ECO:0000313" key="5">
    <source>
        <dbReference type="EnsemblMetazoa" id="XP_001601339"/>
    </source>
</evidence>
<name>A0A7M7GBW2_NASVI</name>
<proteinExistence type="predicted"/>
<evidence type="ECO:0000256" key="1">
    <source>
        <dbReference type="ARBA" id="ARBA00022536"/>
    </source>
</evidence>
<evidence type="ECO:0000259" key="4">
    <source>
        <dbReference type="SMART" id="SM00181"/>
    </source>
</evidence>
<dbReference type="GO" id="GO:0060070">
    <property type="term" value="P:canonical Wnt signaling pathway"/>
    <property type="evidence" value="ECO:0007669"/>
    <property type="project" value="TreeGrafter"/>
</dbReference>
<dbReference type="Proteomes" id="UP000002358">
    <property type="component" value="Chromosome 1"/>
</dbReference>
<dbReference type="InterPro" id="IPR000742">
    <property type="entry name" value="EGF"/>
</dbReference>
<evidence type="ECO:0000256" key="3">
    <source>
        <dbReference type="SAM" id="MobiDB-lite"/>
    </source>
</evidence>
<keyword evidence="6" id="KW-1185">Reference proteome</keyword>
<dbReference type="Gene3D" id="2.10.25.10">
    <property type="entry name" value="Laminin"/>
    <property type="match status" value="1"/>
</dbReference>
<dbReference type="PANTHER" id="PTHR46513:SF41">
    <property type="entry name" value="LOW-DENSITY LIPOPROTEIN RECEPTOR-RELATED PROTEIN"/>
    <property type="match status" value="1"/>
</dbReference>
<dbReference type="PANTHER" id="PTHR46513">
    <property type="entry name" value="VITELLOGENIN RECEPTOR-LIKE PROTEIN-RELATED-RELATED"/>
    <property type="match status" value="1"/>
</dbReference>
<feature type="region of interest" description="Disordered" evidence="3">
    <location>
        <begin position="35"/>
        <end position="54"/>
    </location>
</feature>
<dbReference type="SUPFAM" id="SSF63825">
    <property type="entry name" value="YWTD domain"/>
    <property type="match status" value="2"/>
</dbReference>
<dbReference type="AlphaFoldDB" id="A0A7M7GBW2"/>
<sequence>MAVSRTTCVVSTLVTCLLVGAGAGLAVWLLKPSKNESGNTTESSVTTTEPTRPSWPVEFDAGLIVRTINDVQAHSFGSENSIQLLSKSVAYVDFYKNKTLYYAAFGGNEPIRATSGGYPSLKYPGEFWYVTALAVDFITEKLYVYDAQASKIELYDLQGKYMCIVLSELYYVKDILLDFRKGRLFILQSSKILSAGMDGVDLREIVQDTNIEAFALDFHHTLLYYSKSNVIMAHDYLSTHKTYEVAKIDAASSVFGLAVTRSSLYHLSRNKEKSVIELNSCELGSPTPTGKCLNPRNWNLPQDSRQLKAFDMFDLQLNNPCQQMNGGCEQLCVRSDPFSTDKAISCQCQIGWQLNSDKKTCSPVEVYLMYVRGYYLKGRILDLDKKSFIDVIEPMRLMLNSLHPVPFDFNARKGYAVYADVSDLWRLNLRLADGEQRLNLLEENFKFHMLYPTIDWLNDQLYYLRRRVNGDSPSYLMVRRTDYSQDFKGQKVIYEIPENRQPRAMALSLNLGLIYFTVFEASNDAAIYRINTDGTGLIPFVVEENGFSVSEFGLAFDSEARNLYWFNADRTQVQFATWSATLLRIIDISRLKNPLTISIYREWMYISSVNSVWRFHKETGEYAQNVFDQAGEESERDYSMIKPFGESVQPIDYNHPCASKKGGCQGYCFGVPTGEKGKLQRVCGCDENQELHEDKTSCKNKKSV</sequence>
<dbReference type="RefSeq" id="XP_001601339.2">
    <property type="nucleotide sequence ID" value="XM_001601289.6"/>
</dbReference>
<dbReference type="SUPFAM" id="SSF57196">
    <property type="entry name" value="EGF/Laminin"/>
    <property type="match status" value="1"/>
</dbReference>
<feature type="compositionally biased region" description="Low complexity" evidence="3">
    <location>
        <begin position="36"/>
        <end position="51"/>
    </location>
</feature>
<dbReference type="GeneID" id="100116980"/>
<accession>A0A7M7GBW2</accession>
<dbReference type="InParanoid" id="A0A7M7GBW2"/>
<evidence type="ECO:0000313" key="6">
    <source>
        <dbReference type="Proteomes" id="UP000002358"/>
    </source>
</evidence>